<evidence type="ECO:0000313" key="4">
    <source>
        <dbReference type="Proteomes" id="UP000323324"/>
    </source>
</evidence>
<feature type="signal peptide" evidence="1">
    <location>
        <begin position="1"/>
        <end position="22"/>
    </location>
</feature>
<dbReference type="AlphaFoldDB" id="A0A8H2QE12"/>
<organism evidence="3 4">
    <name type="scientific">Bizionia saleffrena</name>
    <dbReference type="NCBI Taxonomy" id="291189"/>
    <lineage>
        <taxon>Bacteria</taxon>
        <taxon>Pseudomonadati</taxon>
        <taxon>Bacteroidota</taxon>
        <taxon>Flavobacteriia</taxon>
        <taxon>Flavobacteriales</taxon>
        <taxon>Flavobacteriaceae</taxon>
        <taxon>Bizionia</taxon>
    </lineage>
</organism>
<dbReference type="SUPFAM" id="SSF56925">
    <property type="entry name" value="OMPA-like"/>
    <property type="match status" value="1"/>
</dbReference>
<dbReference type="EMBL" id="VSKM01000010">
    <property type="protein sequence ID" value="TYB72616.1"/>
    <property type="molecule type" value="Genomic_DNA"/>
</dbReference>
<evidence type="ECO:0000259" key="2">
    <source>
        <dbReference type="Pfam" id="PF13568"/>
    </source>
</evidence>
<accession>A0A8H2QE12</accession>
<proteinExistence type="predicted"/>
<dbReference type="InterPro" id="IPR025665">
    <property type="entry name" value="Beta-barrel_OMP_2"/>
</dbReference>
<evidence type="ECO:0000313" key="3">
    <source>
        <dbReference type="EMBL" id="TYB72616.1"/>
    </source>
</evidence>
<name>A0A8H2QE12_9FLAO</name>
<keyword evidence="4" id="KW-1185">Reference proteome</keyword>
<dbReference type="InterPro" id="IPR011250">
    <property type="entry name" value="OMP/PagP_B-barrel"/>
</dbReference>
<protein>
    <submittedName>
        <fullName evidence="3">PorT family protein</fullName>
    </submittedName>
</protein>
<reference evidence="3 4" key="1">
    <citation type="submission" date="2019-08" db="EMBL/GenBank/DDBJ databases">
        <title>Genomes of Antarctic Bizionia species.</title>
        <authorList>
            <person name="Bowman J.P."/>
        </authorList>
    </citation>
    <scope>NUCLEOTIDE SEQUENCE [LARGE SCALE GENOMIC DNA]</scope>
    <source>
        <strain evidence="3 4">HFD</strain>
    </source>
</reference>
<dbReference type="Pfam" id="PF13568">
    <property type="entry name" value="OMP_b-brl_2"/>
    <property type="match status" value="1"/>
</dbReference>
<keyword evidence="1" id="KW-0732">Signal</keyword>
<evidence type="ECO:0000256" key="1">
    <source>
        <dbReference type="SAM" id="SignalP"/>
    </source>
</evidence>
<comment type="caution">
    <text evidence="3">The sequence shown here is derived from an EMBL/GenBank/DDBJ whole genome shotgun (WGS) entry which is preliminary data.</text>
</comment>
<dbReference type="RefSeq" id="WP_148370304.1">
    <property type="nucleotide sequence ID" value="NZ_VSKM01000010.1"/>
</dbReference>
<feature type="chain" id="PRO_5034256586" evidence="1">
    <location>
        <begin position="23"/>
        <end position="214"/>
    </location>
</feature>
<sequence length="214" mass="23532">MKNLCMAVVITASSLFSVTAQNTNPTRDVQFGVKGGVNFSTITGDNFDDLDSRTSFNAGLVAEIPITERFSIQPEVFYSGQGFDIKEIDQDNVFDTDQNIEYQLDYIQVPILAKFYLVEGLSIEAGPQFGFKINEEIDSQPNSDGGDTDISNENSSVKDFETSITGGLSYKFTNGFFISGRYTYGLTNLFDDDSILKNVDAKNAVAQVGLGFMF</sequence>
<gene>
    <name evidence="3" type="ORF">ES676_10595</name>
</gene>
<dbReference type="Proteomes" id="UP000323324">
    <property type="component" value="Unassembled WGS sequence"/>
</dbReference>
<feature type="domain" description="Outer membrane protein beta-barrel" evidence="2">
    <location>
        <begin position="20"/>
        <end position="191"/>
    </location>
</feature>